<keyword evidence="2" id="KW-1185">Reference proteome</keyword>
<accession>A0A9Q0KS65</accession>
<proteinExistence type="predicted"/>
<organism evidence="1 2">
    <name type="scientific">Protea cynaroides</name>
    <dbReference type="NCBI Taxonomy" id="273540"/>
    <lineage>
        <taxon>Eukaryota</taxon>
        <taxon>Viridiplantae</taxon>
        <taxon>Streptophyta</taxon>
        <taxon>Embryophyta</taxon>
        <taxon>Tracheophyta</taxon>
        <taxon>Spermatophyta</taxon>
        <taxon>Magnoliopsida</taxon>
        <taxon>Proteales</taxon>
        <taxon>Proteaceae</taxon>
        <taxon>Protea</taxon>
    </lineage>
</organism>
<dbReference type="AlphaFoldDB" id="A0A9Q0KS65"/>
<dbReference type="Proteomes" id="UP001141806">
    <property type="component" value="Unassembled WGS sequence"/>
</dbReference>
<name>A0A9Q0KS65_9MAGN</name>
<dbReference type="EMBL" id="JAMYWD010000003">
    <property type="protein sequence ID" value="KAJ4975873.1"/>
    <property type="molecule type" value="Genomic_DNA"/>
</dbReference>
<evidence type="ECO:0000313" key="1">
    <source>
        <dbReference type="EMBL" id="KAJ4975873.1"/>
    </source>
</evidence>
<comment type="caution">
    <text evidence="1">The sequence shown here is derived from an EMBL/GenBank/DDBJ whole genome shotgun (WGS) entry which is preliminary data.</text>
</comment>
<evidence type="ECO:0000313" key="2">
    <source>
        <dbReference type="Proteomes" id="UP001141806"/>
    </source>
</evidence>
<gene>
    <name evidence="1" type="ORF">NE237_000979</name>
</gene>
<sequence>MEKRYPVSHLGGDANQIDMRVSMATNRVPAITAGASGLPKQQGKKLHMPLLKDGIAAVEAQSALPLSVVSTLSEGLLPGLVLIQGNMQARRTAMEQANPIVRYRLPSIEGDRLDLRSYFEFPSEETRCIGGLSGDMLIHYRMCHQLISRSYQRWKDPIIEYAWMVSVNLENFCEFPFEETMSMQRGEIAVREIGLLLLLSHMRDLMKDDVSAFGIQEDSIQVTEGAWLDPGWSFVVVNGRVMQPVGGWAMVDSRLNQPTTKGSHGNILRRGNFEIHKALSKPNGEVEVQALAFGVDPNGGGIHSARAESMVTSENVRNALGMEVGGRRDGRGLVNQVLHARNASSHVGIYQVVTEEGSLYSNSEPCQIRSWI</sequence>
<reference evidence="1" key="1">
    <citation type="journal article" date="2023" name="Plant J.">
        <title>The genome of the king protea, Protea cynaroides.</title>
        <authorList>
            <person name="Chang J."/>
            <person name="Duong T.A."/>
            <person name="Schoeman C."/>
            <person name="Ma X."/>
            <person name="Roodt D."/>
            <person name="Barker N."/>
            <person name="Li Z."/>
            <person name="Van de Peer Y."/>
            <person name="Mizrachi E."/>
        </authorList>
    </citation>
    <scope>NUCLEOTIDE SEQUENCE</scope>
    <source>
        <tissue evidence="1">Young leaves</tissue>
    </source>
</reference>
<protein>
    <submittedName>
        <fullName evidence="1">Uncharacterized protein</fullName>
    </submittedName>
</protein>